<name>A0ACC0AZU5_CATRO</name>
<proteinExistence type="predicted"/>
<protein>
    <submittedName>
        <fullName evidence="1">Uncharacterized protein</fullName>
    </submittedName>
</protein>
<reference evidence="2" key="1">
    <citation type="journal article" date="2023" name="Nat. Plants">
        <title>Single-cell RNA sequencing provides a high-resolution roadmap for understanding the multicellular compartmentation of specialized metabolism.</title>
        <authorList>
            <person name="Sun S."/>
            <person name="Shen X."/>
            <person name="Li Y."/>
            <person name="Li Y."/>
            <person name="Wang S."/>
            <person name="Li R."/>
            <person name="Zhang H."/>
            <person name="Shen G."/>
            <person name="Guo B."/>
            <person name="Wei J."/>
            <person name="Xu J."/>
            <person name="St-Pierre B."/>
            <person name="Chen S."/>
            <person name="Sun C."/>
        </authorList>
    </citation>
    <scope>NUCLEOTIDE SEQUENCE [LARGE SCALE GENOMIC DNA]</scope>
</reference>
<evidence type="ECO:0000313" key="1">
    <source>
        <dbReference type="EMBL" id="KAI5664988.1"/>
    </source>
</evidence>
<dbReference type="EMBL" id="CM044705">
    <property type="protein sequence ID" value="KAI5664988.1"/>
    <property type="molecule type" value="Genomic_DNA"/>
</dbReference>
<evidence type="ECO:0000313" key="2">
    <source>
        <dbReference type="Proteomes" id="UP001060085"/>
    </source>
</evidence>
<dbReference type="Proteomes" id="UP001060085">
    <property type="component" value="Linkage Group LG05"/>
</dbReference>
<gene>
    <name evidence="1" type="ORF">M9H77_24311</name>
</gene>
<sequence length="389" mass="44557">MVHEFGTQEGPSKPICMLNSSFLTNFFPFPAQFSLIVPVMLWASAETDRLLVLCLGYPLGRSSCCLLFGLPLDRVLLAVASGPPLDRVFREIPAAWAGHPGRFLLCLLSPLLSVGQEQHRTTSFRDGVTEDHKGHQRRATDAVSRSKEGEKKKRRRQLSGRPRRSRKREKKEESGVTLEPRRERDINRSRVTTHFKVDEMLKINYSHEFVFIILELLKFETSSNFSSLSEIDCLICCPFHVSSRIRILLSICMLKLPDPLLLVLYHRGRQALWFKNNEENAIQPGELLKFTMKEFEAMVGNMSACEECVRTCQLLHWSKKDIVPKVTRFFKVLIGTDYKEALDVLLHLLHFFLVIFCFPIVEWRNVGPNRYFSTIGDTFCIGVIIPGLG</sequence>
<keyword evidence="2" id="KW-1185">Reference proteome</keyword>
<organism evidence="1 2">
    <name type="scientific">Catharanthus roseus</name>
    <name type="common">Madagascar periwinkle</name>
    <name type="synonym">Vinca rosea</name>
    <dbReference type="NCBI Taxonomy" id="4058"/>
    <lineage>
        <taxon>Eukaryota</taxon>
        <taxon>Viridiplantae</taxon>
        <taxon>Streptophyta</taxon>
        <taxon>Embryophyta</taxon>
        <taxon>Tracheophyta</taxon>
        <taxon>Spermatophyta</taxon>
        <taxon>Magnoliopsida</taxon>
        <taxon>eudicotyledons</taxon>
        <taxon>Gunneridae</taxon>
        <taxon>Pentapetalae</taxon>
        <taxon>asterids</taxon>
        <taxon>lamiids</taxon>
        <taxon>Gentianales</taxon>
        <taxon>Apocynaceae</taxon>
        <taxon>Rauvolfioideae</taxon>
        <taxon>Vinceae</taxon>
        <taxon>Catharanthinae</taxon>
        <taxon>Catharanthus</taxon>
    </lineage>
</organism>
<accession>A0ACC0AZU5</accession>
<comment type="caution">
    <text evidence="1">The sequence shown here is derived from an EMBL/GenBank/DDBJ whole genome shotgun (WGS) entry which is preliminary data.</text>
</comment>